<evidence type="ECO:0000313" key="5">
    <source>
        <dbReference type="Proteomes" id="UP000291343"/>
    </source>
</evidence>
<dbReference type="Proteomes" id="UP000291343">
    <property type="component" value="Unassembled WGS sequence"/>
</dbReference>
<dbReference type="EMBL" id="QKKF02036379">
    <property type="protein sequence ID" value="RZF32620.1"/>
    <property type="molecule type" value="Genomic_DNA"/>
</dbReference>
<dbReference type="PANTHER" id="PTHR46026:SF1">
    <property type="entry name" value="RHO-TYPE GUANINE NUCLEOTIDE EXCHANGE FACTOR, ISOFORM F"/>
    <property type="match status" value="1"/>
</dbReference>
<dbReference type="STRING" id="195883.A0A482WH17"/>
<proteinExistence type="predicted"/>
<evidence type="ECO:0000256" key="1">
    <source>
        <dbReference type="ARBA" id="ARBA00022443"/>
    </source>
</evidence>
<dbReference type="CDD" id="cd00174">
    <property type="entry name" value="SH3"/>
    <property type="match status" value="1"/>
</dbReference>
<evidence type="ECO:0000256" key="2">
    <source>
        <dbReference type="PROSITE-ProRule" id="PRU00192"/>
    </source>
</evidence>
<keyword evidence="1 2" id="KW-0728">SH3 domain</keyword>
<evidence type="ECO:0000313" key="4">
    <source>
        <dbReference type="EMBL" id="RZF32620.1"/>
    </source>
</evidence>
<name>A0A482WH17_LAOST</name>
<dbReference type="InParanoid" id="A0A482WH17"/>
<protein>
    <recommendedName>
        <fullName evidence="3">SH3 domain-containing protein</fullName>
    </recommendedName>
</protein>
<feature type="non-terminal residue" evidence="4">
    <location>
        <position position="1"/>
    </location>
</feature>
<dbReference type="InterPro" id="IPR001452">
    <property type="entry name" value="SH3_domain"/>
</dbReference>
<dbReference type="InterPro" id="IPR036028">
    <property type="entry name" value="SH3-like_dom_sf"/>
</dbReference>
<dbReference type="FunFam" id="2.30.30.40:FF:000115">
    <property type="entry name" value="Small G protein signaling modulator 3 homolog"/>
    <property type="match status" value="1"/>
</dbReference>
<dbReference type="OrthoDB" id="44736at2759"/>
<feature type="domain" description="SH3" evidence="3">
    <location>
        <begin position="1"/>
        <end position="49"/>
    </location>
</feature>
<dbReference type="AlphaFoldDB" id="A0A482WH17"/>
<comment type="caution">
    <text evidence="4">The sequence shown here is derived from an EMBL/GenBank/DDBJ whole genome shotgun (WGS) entry which is preliminary data.</text>
</comment>
<dbReference type="Pfam" id="PF00018">
    <property type="entry name" value="SH3_1"/>
    <property type="match status" value="1"/>
</dbReference>
<feature type="non-terminal residue" evidence="4">
    <location>
        <position position="69"/>
    </location>
</feature>
<reference evidence="4 5" key="1">
    <citation type="journal article" date="2017" name="Gigascience">
        <title>Genome sequence of the small brown planthopper, Laodelphax striatellus.</title>
        <authorList>
            <person name="Zhu J."/>
            <person name="Jiang F."/>
            <person name="Wang X."/>
            <person name="Yang P."/>
            <person name="Bao Y."/>
            <person name="Zhao W."/>
            <person name="Wang W."/>
            <person name="Lu H."/>
            <person name="Wang Q."/>
            <person name="Cui N."/>
            <person name="Li J."/>
            <person name="Chen X."/>
            <person name="Luo L."/>
            <person name="Yu J."/>
            <person name="Kang L."/>
            <person name="Cui F."/>
        </authorList>
    </citation>
    <scope>NUCLEOTIDE SEQUENCE [LARGE SCALE GENOMIC DNA]</scope>
    <source>
        <strain evidence="4">Lst14</strain>
    </source>
</reference>
<gene>
    <name evidence="4" type="ORF">LSTR_LSTR016864</name>
</gene>
<sequence length="69" mass="7974">FERHDDDELGFRKNDIITIVSQKDEHCWIGELNGLRGWFPAKFVEILDERSKQYSCAGDDSVSEVVTDL</sequence>
<keyword evidence="5" id="KW-1185">Reference proteome</keyword>
<dbReference type="Gene3D" id="2.30.30.40">
    <property type="entry name" value="SH3 Domains"/>
    <property type="match status" value="1"/>
</dbReference>
<dbReference type="SUPFAM" id="SSF50044">
    <property type="entry name" value="SH3-domain"/>
    <property type="match status" value="1"/>
</dbReference>
<organism evidence="4 5">
    <name type="scientific">Laodelphax striatellus</name>
    <name type="common">Small brown planthopper</name>
    <name type="synonym">Delphax striatella</name>
    <dbReference type="NCBI Taxonomy" id="195883"/>
    <lineage>
        <taxon>Eukaryota</taxon>
        <taxon>Metazoa</taxon>
        <taxon>Ecdysozoa</taxon>
        <taxon>Arthropoda</taxon>
        <taxon>Hexapoda</taxon>
        <taxon>Insecta</taxon>
        <taxon>Pterygota</taxon>
        <taxon>Neoptera</taxon>
        <taxon>Paraneoptera</taxon>
        <taxon>Hemiptera</taxon>
        <taxon>Auchenorrhyncha</taxon>
        <taxon>Fulgoroidea</taxon>
        <taxon>Delphacidae</taxon>
        <taxon>Criomorphinae</taxon>
        <taxon>Laodelphax</taxon>
    </lineage>
</organism>
<dbReference type="PANTHER" id="PTHR46026">
    <property type="entry name" value="RHO-TYPE GUANINE NUCLEOTIDE EXCHANGE FACTOR, ISOFORM F"/>
    <property type="match status" value="1"/>
</dbReference>
<accession>A0A482WH17</accession>
<evidence type="ECO:0000259" key="3">
    <source>
        <dbReference type="PROSITE" id="PS50002"/>
    </source>
</evidence>
<dbReference type="SMART" id="SM00326">
    <property type="entry name" value="SH3"/>
    <property type="match status" value="1"/>
</dbReference>
<dbReference type="PROSITE" id="PS50002">
    <property type="entry name" value="SH3"/>
    <property type="match status" value="1"/>
</dbReference>